<proteinExistence type="predicted"/>
<dbReference type="EMBL" id="QGMG01000013">
    <property type="protein sequence ID" value="TVY59116.1"/>
    <property type="molecule type" value="Genomic_DNA"/>
</dbReference>
<dbReference type="Gene3D" id="3.40.50.1240">
    <property type="entry name" value="Phosphoglycerate mutase-like"/>
    <property type="match status" value="1"/>
</dbReference>
<dbReference type="PANTHER" id="PTHR48100:SF54">
    <property type="entry name" value="PHOSPHATASE SPAC5H10.03-RELATED"/>
    <property type="match status" value="1"/>
</dbReference>
<evidence type="ECO:0000313" key="3">
    <source>
        <dbReference type="Proteomes" id="UP000481288"/>
    </source>
</evidence>
<accession>A0A7D8YUR8</accession>
<gene>
    <name evidence="2" type="ORF">LCER1_G000642</name>
</gene>
<feature type="compositionally biased region" description="Basic and acidic residues" evidence="1">
    <location>
        <begin position="215"/>
        <end position="245"/>
    </location>
</feature>
<name>A0A7D8YUR8_9HELO</name>
<dbReference type="Pfam" id="PF00300">
    <property type="entry name" value="His_Phos_1"/>
    <property type="match status" value="1"/>
</dbReference>
<dbReference type="GO" id="GO:0005737">
    <property type="term" value="C:cytoplasm"/>
    <property type="evidence" value="ECO:0007669"/>
    <property type="project" value="TreeGrafter"/>
</dbReference>
<dbReference type="AlphaFoldDB" id="A0A7D8YUR8"/>
<evidence type="ECO:0000313" key="2">
    <source>
        <dbReference type="EMBL" id="TVY59116.1"/>
    </source>
</evidence>
<protein>
    <submittedName>
        <fullName evidence="2">Putative phosphatase SPAC5H10.03</fullName>
    </submittedName>
</protein>
<dbReference type="CDD" id="cd07067">
    <property type="entry name" value="HP_PGM_like"/>
    <property type="match status" value="1"/>
</dbReference>
<dbReference type="InterPro" id="IPR050275">
    <property type="entry name" value="PGM_Phosphatase"/>
</dbReference>
<dbReference type="InterPro" id="IPR029033">
    <property type="entry name" value="His_PPase_superfam"/>
</dbReference>
<evidence type="ECO:0000256" key="1">
    <source>
        <dbReference type="SAM" id="MobiDB-lite"/>
    </source>
</evidence>
<dbReference type="Proteomes" id="UP000481288">
    <property type="component" value="Unassembled WGS sequence"/>
</dbReference>
<sequence>MAKTYLHLVRHAQGYHNLTTANHTLPDPSLTPLGESQCATLAQTFPHHALITHLVASPLRRTIYTCLLSFPHEVASGKKVLALPELQETSDLPCDTGSDPKKLLEEFGRDGKVDLSLVHEGWNSKKGKWSPSASAIESRAREARLYLRTLGTEAVAKTNEDQHIVVVTHGGYLHYFTEDWDGHEKFTGTGWANTEYRDYEFVDGEETNAGLVETQESRERRMGDEIPLTKDEQRELRASAEREWSENGFQVPKL</sequence>
<reference evidence="2 3" key="1">
    <citation type="submission" date="2018-05" db="EMBL/GenBank/DDBJ databases">
        <title>Whole genome sequencing for identification of molecular markers to develop diagnostic detection tools for the regulated plant pathogen Lachnellula willkommii.</title>
        <authorList>
            <person name="Giroux E."/>
            <person name="Bilodeau G."/>
        </authorList>
    </citation>
    <scope>NUCLEOTIDE SEQUENCE [LARGE SCALE GENOMIC DNA]</scope>
    <source>
        <strain evidence="2 3">CBS 625.97</strain>
    </source>
</reference>
<dbReference type="InterPro" id="IPR013078">
    <property type="entry name" value="His_Pase_superF_clade-1"/>
</dbReference>
<organism evidence="2 3">
    <name type="scientific">Lachnellula cervina</name>
    <dbReference type="NCBI Taxonomy" id="1316786"/>
    <lineage>
        <taxon>Eukaryota</taxon>
        <taxon>Fungi</taxon>
        <taxon>Dikarya</taxon>
        <taxon>Ascomycota</taxon>
        <taxon>Pezizomycotina</taxon>
        <taxon>Leotiomycetes</taxon>
        <taxon>Helotiales</taxon>
        <taxon>Lachnaceae</taxon>
        <taxon>Lachnellula</taxon>
    </lineage>
</organism>
<dbReference type="PANTHER" id="PTHR48100">
    <property type="entry name" value="BROAD-SPECIFICITY PHOSPHATASE YOR283W-RELATED"/>
    <property type="match status" value="1"/>
</dbReference>
<comment type="caution">
    <text evidence="2">The sequence shown here is derived from an EMBL/GenBank/DDBJ whole genome shotgun (WGS) entry which is preliminary data.</text>
</comment>
<dbReference type="GO" id="GO:0016791">
    <property type="term" value="F:phosphatase activity"/>
    <property type="evidence" value="ECO:0007669"/>
    <property type="project" value="TreeGrafter"/>
</dbReference>
<feature type="region of interest" description="Disordered" evidence="1">
    <location>
        <begin position="215"/>
        <end position="254"/>
    </location>
</feature>
<dbReference type="OrthoDB" id="496981at2759"/>
<dbReference type="SUPFAM" id="SSF53254">
    <property type="entry name" value="Phosphoglycerate mutase-like"/>
    <property type="match status" value="1"/>
</dbReference>
<keyword evidence="3" id="KW-1185">Reference proteome</keyword>
<dbReference type="SMART" id="SM00855">
    <property type="entry name" value="PGAM"/>
    <property type="match status" value="1"/>
</dbReference>